<reference evidence="1" key="2">
    <citation type="journal article" date="2015" name="Data Brief">
        <title>Shoot transcriptome of the giant reed, Arundo donax.</title>
        <authorList>
            <person name="Barrero R.A."/>
            <person name="Guerrero F.D."/>
            <person name="Moolhuijzen P."/>
            <person name="Goolsby J.A."/>
            <person name="Tidwell J."/>
            <person name="Bellgard S.E."/>
            <person name="Bellgard M.I."/>
        </authorList>
    </citation>
    <scope>NUCLEOTIDE SEQUENCE</scope>
    <source>
        <tissue evidence="1">Shoot tissue taken approximately 20 cm above the soil surface</tissue>
    </source>
</reference>
<proteinExistence type="predicted"/>
<evidence type="ECO:0000313" key="1">
    <source>
        <dbReference type="EMBL" id="JAD39460.1"/>
    </source>
</evidence>
<dbReference type="EMBL" id="GBRH01258435">
    <property type="protein sequence ID" value="JAD39460.1"/>
    <property type="molecule type" value="Transcribed_RNA"/>
</dbReference>
<dbReference type="AlphaFoldDB" id="A0A0A8ZRR8"/>
<reference evidence="1" key="1">
    <citation type="submission" date="2014-09" db="EMBL/GenBank/DDBJ databases">
        <authorList>
            <person name="Magalhaes I.L.F."/>
            <person name="Oliveira U."/>
            <person name="Santos F.R."/>
            <person name="Vidigal T.H.D.A."/>
            <person name="Brescovit A.D."/>
            <person name="Santos A.J."/>
        </authorList>
    </citation>
    <scope>NUCLEOTIDE SEQUENCE</scope>
    <source>
        <tissue evidence="1">Shoot tissue taken approximately 20 cm above the soil surface</tissue>
    </source>
</reference>
<name>A0A0A8ZRR8_ARUDO</name>
<protein>
    <submittedName>
        <fullName evidence="1">Uncharacterized protein</fullName>
    </submittedName>
</protein>
<sequence>MIYHLTLHQAGSHHVVGANRYSSPQ</sequence>
<organism evidence="1">
    <name type="scientific">Arundo donax</name>
    <name type="common">Giant reed</name>
    <name type="synonym">Donax arundinaceus</name>
    <dbReference type="NCBI Taxonomy" id="35708"/>
    <lineage>
        <taxon>Eukaryota</taxon>
        <taxon>Viridiplantae</taxon>
        <taxon>Streptophyta</taxon>
        <taxon>Embryophyta</taxon>
        <taxon>Tracheophyta</taxon>
        <taxon>Spermatophyta</taxon>
        <taxon>Magnoliopsida</taxon>
        <taxon>Liliopsida</taxon>
        <taxon>Poales</taxon>
        <taxon>Poaceae</taxon>
        <taxon>PACMAD clade</taxon>
        <taxon>Arundinoideae</taxon>
        <taxon>Arundineae</taxon>
        <taxon>Arundo</taxon>
    </lineage>
</organism>
<accession>A0A0A8ZRR8</accession>